<gene>
    <name evidence="9" type="primary">taw1</name>
</gene>
<dbReference type="NCBIfam" id="TIGR03972">
    <property type="entry name" value="rSAM_TYW1"/>
    <property type="match status" value="1"/>
</dbReference>
<keyword evidence="2 9" id="KW-0949">S-adenosyl-L-methionine</keyword>
<dbReference type="EMBL" id="KF900483">
    <property type="protein sequence ID" value="AIE96563.1"/>
    <property type="molecule type" value="Genomic_DNA"/>
</dbReference>
<dbReference type="CDD" id="cd01335">
    <property type="entry name" value="Radical_SAM"/>
    <property type="match status" value="1"/>
</dbReference>
<name>A0A075FZ19_9EURY</name>
<evidence type="ECO:0000256" key="8">
    <source>
        <dbReference type="ARBA" id="ARBA00049466"/>
    </source>
</evidence>
<comment type="function">
    <text evidence="9">Component of the wyosine derivatives biosynthesis pathway that catalyzes the condensation of N-methylguanine with 2 carbon atoms from pyruvate to form the tricyclic 4-demethylwyosine (imG-14) on guanosine-37 of tRNA(Phe).</text>
</comment>
<feature type="binding site" evidence="9">
    <location>
        <position position="82"/>
    </location>
    <ligand>
        <name>[4Fe-4S] cluster</name>
        <dbReference type="ChEBI" id="CHEBI:49883"/>
        <label>2</label>
        <note>4Fe-4S-S-AdoMet</note>
    </ligand>
</feature>
<dbReference type="Pfam" id="PF04055">
    <property type="entry name" value="Radical_SAM"/>
    <property type="match status" value="1"/>
</dbReference>
<keyword evidence="3 9" id="KW-0819">tRNA processing</keyword>
<keyword evidence="1 9" id="KW-0004">4Fe-4S</keyword>
<keyword evidence="7 9" id="KW-0456">Lyase</keyword>
<dbReference type="SFLD" id="SFLDF00284">
    <property type="entry name" value="tRNA_wybutosine-synthesizing"/>
    <property type="match status" value="1"/>
</dbReference>
<feature type="binding site" evidence="9">
    <location>
        <position position="42"/>
    </location>
    <ligand>
        <name>[4Fe-4S] cluster</name>
        <dbReference type="ChEBI" id="CHEBI:49883"/>
        <label>1</label>
    </ligand>
</feature>
<dbReference type="Gene3D" id="3.20.20.70">
    <property type="entry name" value="Aldolase class I"/>
    <property type="match status" value="1"/>
</dbReference>
<organism evidence="11">
    <name type="scientific">uncultured marine group II/III euryarchaeote AD1000_80_H11</name>
    <dbReference type="NCBI Taxonomy" id="1457814"/>
    <lineage>
        <taxon>Archaea</taxon>
        <taxon>Methanobacteriati</taxon>
        <taxon>Methanobacteriota</taxon>
        <taxon>environmental samples</taxon>
    </lineage>
</organism>
<dbReference type="AlphaFoldDB" id="A0A075FZ19"/>
<dbReference type="InterPro" id="IPR013917">
    <property type="entry name" value="tRNA_wybutosine-synth"/>
</dbReference>
<evidence type="ECO:0000313" key="11">
    <source>
        <dbReference type="EMBL" id="AIE96563.1"/>
    </source>
</evidence>
<feature type="binding site" evidence="9">
    <location>
        <position position="55"/>
    </location>
    <ligand>
        <name>[4Fe-4S] cluster</name>
        <dbReference type="ChEBI" id="CHEBI:49883"/>
        <label>1</label>
    </ligand>
</feature>
<dbReference type="GO" id="GO:0102521">
    <property type="term" value="F:tRNA-4-demethylwyosine synthase activity"/>
    <property type="evidence" value="ECO:0007669"/>
    <property type="project" value="UniProtKB-EC"/>
</dbReference>
<evidence type="ECO:0000256" key="6">
    <source>
        <dbReference type="ARBA" id="ARBA00023014"/>
    </source>
</evidence>
<feature type="binding site" evidence="9">
    <location>
        <position position="78"/>
    </location>
    <ligand>
        <name>[4Fe-4S] cluster</name>
        <dbReference type="ChEBI" id="CHEBI:49883"/>
        <label>2</label>
        <note>4Fe-4S-S-AdoMet</note>
    </ligand>
</feature>
<keyword evidence="4 9" id="KW-0479">Metal-binding</keyword>
<accession>A0A075FZ19</accession>
<dbReference type="SFLD" id="SFLDS00029">
    <property type="entry name" value="Radical_SAM"/>
    <property type="match status" value="1"/>
</dbReference>
<proteinExistence type="inferred from homology"/>
<evidence type="ECO:0000259" key="10">
    <source>
        <dbReference type="PROSITE" id="PS51918"/>
    </source>
</evidence>
<dbReference type="Pfam" id="PF08608">
    <property type="entry name" value="Wyosine_form"/>
    <property type="match status" value="1"/>
</dbReference>
<evidence type="ECO:0000256" key="3">
    <source>
        <dbReference type="ARBA" id="ARBA00022694"/>
    </source>
</evidence>
<dbReference type="GO" id="GO:0005737">
    <property type="term" value="C:cytoplasm"/>
    <property type="evidence" value="ECO:0007669"/>
    <property type="project" value="UniProtKB-SubCell"/>
</dbReference>
<dbReference type="InterPro" id="IPR058240">
    <property type="entry name" value="rSAM_sf"/>
</dbReference>
<dbReference type="PANTHER" id="PTHR13930:SF0">
    <property type="entry name" value="S-ADENOSYL-L-METHIONINE-DEPENDENT TRNA 4-DEMETHYLWYOSINE SYNTHASE TYW1-RELATED"/>
    <property type="match status" value="1"/>
</dbReference>
<dbReference type="InterPro" id="IPR023993">
    <property type="entry name" value="TYW1_archaea"/>
</dbReference>
<dbReference type="GO" id="GO:0046872">
    <property type="term" value="F:metal ion binding"/>
    <property type="evidence" value="ECO:0007669"/>
    <property type="project" value="UniProtKB-KW"/>
</dbReference>
<dbReference type="InterPro" id="IPR013785">
    <property type="entry name" value="Aldolase_TIM"/>
</dbReference>
<evidence type="ECO:0000256" key="4">
    <source>
        <dbReference type="ARBA" id="ARBA00022723"/>
    </source>
</evidence>
<keyword evidence="9" id="KW-0963">Cytoplasm</keyword>
<dbReference type="PROSITE" id="PS51918">
    <property type="entry name" value="RADICAL_SAM"/>
    <property type="match status" value="1"/>
</dbReference>
<keyword evidence="6 9" id="KW-0411">Iron-sulfur</keyword>
<keyword evidence="5 9" id="KW-0408">Iron</keyword>
<comment type="similarity">
    <text evidence="9">Belongs to the TYW1 family.</text>
</comment>
<feature type="binding site" evidence="9">
    <location>
        <position position="85"/>
    </location>
    <ligand>
        <name>[4Fe-4S] cluster</name>
        <dbReference type="ChEBI" id="CHEBI:49883"/>
        <label>2</label>
        <note>4Fe-4S-S-AdoMet</note>
    </ligand>
</feature>
<dbReference type="HAMAP" id="MF_01921">
    <property type="entry name" value="TYW1_archaea"/>
    <property type="match status" value="1"/>
</dbReference>
<sequence>MGCGVGGECMQSPITRIEPKIAARLSKQKYQLVGEHGGVKVCHWTKQSLINDRSCYKGTFYGIESHGCMQMAPNVDTCNLACTYCWREPHSDTLHKIDDDPYELFLESVRGHRRLITGYGGNPKADPEKFREAQNPKHVAISLNGEPTLYSRLGEFLDICHQHGVSTFLVTNGSLPKVIEKLDPLPTQLYVSVDAPNKEIFDRLCKPKFDQAAFHKLEQTLELLPSLDTRTVCRHTLIKGESLGHHEDYARLDNIADPDFIEAKGYVYVGNSRNNLTIENMPYHQDILDFSNRLAPLVGREVLSDRRESRVALIGREMVPITLPEKVRELPKNLGIAKPQQYVLPQA</sequence>
<evidence type="ECO:0000256" key="5">
    <source>
        <dbReference type="ARBA" id="ARBA00023004"/>
    </source>
</evidence>
<dbReference type="InterPro" id="IPR007197">
    <property type="entry name" value="rSAM"/>
</dbReference>
<dbReference type="SFLD" id="SFLDG01071">
    <property type="entry name" value="tRNA_wybutosine-synthesizing"/>
    <property type="match status" value="1"/>
</dbReference>
<feature type="domain" description="Radical SAM core" evidence="10">
    <location>
        <begin position="61"/>
        <end position="306"/>
    </location>
</feature>
<dbReference type="EC" id="4.1.3.44" evidence="9"/>
<evidence type="ECO:0000256" key="9">
    <source>
        <dbReference type="HAMAP-Rule" id="MF_01921"/>
    </source>
</evidence>
<dbReference type="GO" id="GO:0008033">
    <property type="term" value="P:tRNA processing"/>
    <property type="evidence" value="ECO:0007669"/>
    <property type="project" value="UniProtKB-UniRule"/>
</dbReference>
<protein>
    <recommendedName>
        <fullName evidence="9">S-adenosyl-L-methionine-dependent tRNA 4-demethylwyosine synthase</fullName>
        <ecNumber evidence="9">4.1.3.44</ecNumber>
    </recommendedName>
    <alternativeName>
        <fullName evidence="9">tRNA wyosine derivatives biosynthesis protein Taw1</fullName>
    </alternativeName>
</protein>
<comment type="catalytic activity">
    <reaction evidence="8 9">
        <text>N(1)-methylguanosine(37) in tRNA(Phe) + pyruvate + S-adenosyl-L-methionine = 4-demethylwyosine(37) in tRNA(Phe) + 5'-deoxyadenosine + L-methionine + CO2 + H2O</text>
        <dbReference type="Rhea" id="RHEA:36347"/>
        <dbReference type="Rhea" id="RHEA-COMP:10164"/>
        <dbReference type="Rhea" id="RHEA-COMP:10165"/>
        <dbReference type="ChEBI" id="CHEBI:15361"/>
        <dbReference type="ChEBI" id="CHEBI:15377"/>
        <dbReference type="ChEBI" id="CHEBI:16526"/>
        <dbReference type="ChEBI" id="CHEBI:17319"/>
        <dbReference type="ChEBI" id="CHEBI:57844"/>
        <dbReference type="ChEBI" id="CHEBI:59789"/>
        <dbReference type="ChEBI" id="CHEBI:64315"/>
        <dbReference type="ChEBI" id="CHEBI:73542"/>
        <dbReference type="EC" id="4.1.3.44"/>
    </reaction>
</comment>
<dbReference type="SUPFAM" id="SSF102114">
    <property type="entry name" value="Radical SAM enzymes"/>
    <property type="match status" value="1"/>
</dbReference>
<dbReference type="GO" id="GO:0051539">
    <property type="term" value="F:4 iron, 4 sulfur cluster binding"/>
    <property type="evidence" value="ECO:0007669"/>
    <property type="project" value="UniProtKB-UniRule"/>
</dbReference>
<evidence type="ECO:0000256" key="2">
    <source>
        <dbReference type="ARBA" id="ARBA00022691"/>
    </source>
</evidence>
<dbReference type="InterPro" id="IPR034556">
    <property type="entry name" value="tRNA_wybutosine-synthase"/>
</dbReference>
<comment type="subunit">
    <text evidence="9">Monomer.</text>
</comment>
<evidence type="ECO:0000256" key="1">
    <source>
        <dbReference type="ARBA" id="ARBA00022485"/>
    </source>
</evidence>
<comment type="cofactor">
    <cofactor evidence="9">
        <name>[4Fe-4S] cluster</name>
        <dbReference type="ChEBI" id="CHEBI:49883"/>
    </cofactor>
    <text evidence="9">Binds 2 [4Fe-4S] clusters. Binds 1 [4Fe-4S] cluster coordinated with 3 cysteines and an exchangeable S-adenosyl-L-methionine.</text>
</comment>
<reference evidence="11" key="1">
    <citation type="journal article" date="2014" name="Genome Biol. Evol.">
        <title>Pangenome evidence for extensive interdomain horizontal transfer affecting lineage core and shell genes in uncultured planktonic thaumarchaeota and euryarchaeota.</title>
        <authorList>
            <person name="Deschamps P."/>
            <person name="Zivanovic Y."/>
            <person name="Moreira D."/>
            <person name="Rodriguez-Valera F."/>
            <person name="Lopez-Garcia P."/>
        </authorList>
    </citation>
    <scope>NUCLEOTIDE SEQUENCE</scope>
</reference>
<evidence type="ECO:0000256" key="7">
    <source>
        <dbReference type="ARBA" id="ARBA00023239"/>
    </source>
</evidence>
<comment type="subcellular location">
    <subcellularLocation>
        <location evidence="9">Cytoplasm</location>
    </subcellularLocation>
</comment>
<feature type="binding site" evidence="9">
    <location>
        <position position="68"/>
    </location>
    <ligand>
        <name>[4Fe-4S] cluster</name>
        <dbReference type="ChEBI" id="CHEBI:49883"/>
        <label>1</label>
    </ligand>
</feature>
<dbReference type="PANTHER" id="PTHR13930">
    <property type="entry name" value="S-ADENOSYL-L-METHIONINE-DEPENDENT TRNA 4-DEMETHYLWYOSINE SYNTHASE"/>
    <property type="match status" value="1"/>
</dbReference>